<feature type="compositionally biased region" description="Low complexity" evidence="9">
    <location>
        <begin position="104"/>
        <end position="115"/>
    </location>
</feature>
<dbReference type="GO" id="GO:0005674">
    <property type="term" value="C:transcription factor TFIIF complex"/>
    <property type="evidence" value="ECO:0007669"/>
    <property type="project" value="TreeGrafter"/>
</dbReference>
<dbReference type="PANTHER" id="PTHR13011">
    <property type="entry name" value="TFIIF-ALPHA"/>
    <property type="match status" value="1"/>
</dbReference>
<comment type="subcellular location">
    <subcellularLocation>
        <location evidence="1 8">Nucleus</location>
    </subcellularLocation>
</comment>
<evidence type="ECO:0000256" key="7">
    <source>
        <dbReference type="ARBA" id="ARBA00025232"/>
    </source>
</evidence>
<feature type="compositionally biased region" description="Basic and acidic residues" evidence="9">
    <location>
        <begin position="588"/>
        <end position="609"/>
    </location>
</feature>
<name>A0A9P6WYT1_RHIOR</name>
<comment type="caution">
    <text evidence="10">The sequence shown here is derived from an EMBL/GenBank/DDBJ whole genome shotgun (WGS) entry which is preliminary data.</text>
</comment>
<feature type="region of interest" description="Disordered" evidence="9">
    <location>
        <begin position="384"/>
        <end position="543"/>
    </location>
</feature>
<keyword evidence="5 8" id="KW-0804">Transcription</keyword>
<gene>
    <name evidence="10" type="ORF">G6F64_011616</name>
</gene>
<dbReference type="EMBL" id="JAANQT010002932">
    <property type="protein sequence ID" value="KAG1301645.1"/>
    <property type="molecule type" value="Genomic_DNA"/>
</dbReference>
<dbReference type="AlphaFoldDB" id="A0A9P6WYT1"/>
<dbReference type="GO" id="GO:0016251">
    <property type="term" value="F:RNA polymerase II general transcription initiation factor activity"/>
    <property type="evidence" value="ECO:0007669"/>
    <property type="project" value="TreeGrafter"/>
</dbReference>
<evidence type="ECO:0000256" key="6">
    <source>
        <dbReference type="ARBA" id="ARBA00023242"/>
    </source>
</evidence>
<dbReference type="GO" id="GO:0006367">
    <property type="term" value="P:transcription initiation at RNA polymerase II promoter"/>
    <property type="evidence" value="ECO:0007669"/>
    <property type="project" value="InterPro"/>
</dbReference>
<dbReference type="Proteomes" id="UP000716291">
    <property type="component" value="Unassembled WGS sequence"/>
</dbReference>
<keyword evidence="6 8" id="KW-0539">Nucleus</keyword>
<reference evidence="10" key="1">
    <citation type="journal article" date="2020" name="Microb. Genom.">
        <title>Genetic diversity of clinical and environmental Mucorales isolates obtained from an investigation of mucormycosis cases among solid organ transplant recipients.</title>
        <authorList>
            <person name="Nguyen M.H."/>
            <person name="Kaul D."/>
            <person name="Muto C."/>
            <person name="Cheng S.J."/>
            <person name="Richter R.A."/>
            <person name="Bruno V.M."/>
            <person name="Liu G."/>
            <person name="Beyhan S."/>
            <person name="Sundermann A.J."/>
            <person name="Mounaud S."/>
            <person name="Pasculle A.W."/>
            <person name="Nierman W.C."/>
            <person name="Driscoll E."/>
            <person name="Cumbie R."/>
            <person name="Clancy C.J."/>
            <person name="Dupont C.L."/>
        </authorList>
    </citation>
    <scope>NUCLEOTIDE SEQUENCE</scope>
    <source>
        <strain evidence="10">GL11</strain>
    </source>
</reference>
<keyword evidence="3 8" id="KW-0805">Transcription regulation</keyword>
<feature type="region of interest" description="Disordered" evidence="9">
    <location>
        <begin position="131"/>
        <end position="150"/>
    </location>
</feature>
<organism evidence="10 11">
    <name type="scientific">Rhizopus oryzae</name>
    <name type="common">Mucormycosis agent</name>
    <name type="synonym">Rhizopus arrhizus var. delemar</name>
    <dbReference type="NCBI Taxonomy" id="64495"/>
    <lineage>
        <taxon>Eukaryota</taxon>
        <taxon>Fungi</taxon>
        <taxon>Fungi incertae sedis</taxon>
        <taxon>Mucoromycota</taxon>
        <taxon>Mucoromycotina</taxon>
        <taxon>Mucoromycetes</taxon>
        <taxon>Mucorales</taxon>
        <taxon>Mucorineae</taxon>
        <taxon>Rhizopodaceae</taxon>
        <taxon>Rhizopus</taxon>
    </lineage>
</organism>
<evidence type="ECO:0000256" key="4">
    <source>
        <dbReference type="ARBA" id="ARBA00023125"/>
    </source>
</evidence>
<dbReference type="InterPro" id="IPR008851">
    <property type="entry name" value="TFIIF-alpha"/>
</dbReference>
<dbReference type="GO" id="GO:0003677">
    <property type="term" value="F:DNA binding"/>
    <property type="evidence" value="ECO:0007669"/>
    <property type="project" value="UniProtKB-KW"/>
</dbReference>
<feature type="region of interest" description="Disordered" evidence="9">
    <location>
        <begin position="585"/>
        <end position="609"/>
    </location>
</feature>
<dbReference type="GO" id="GO:0032968">
    <property type="term" value="P:positive regulation of transcription elongation by RNA polymerase II"/>
    <property type="evidence" value="ECO:0007669"/>
    <property type="project" value="InterPro"/>
</dbReference>
<feature type="compositionally biased region" description="Low complexity" evidence="9">
    <location>
        <begin position="420"/>
        <end position="438"/>
    </location>
</feature>
<evidence type="ECO:0000256" key="3">
    <source>
        <dbReference type="ARBA" id="ARBA00023015"/>
    </source>
</evidence>
<feature type="region of interest" description="Disordered" evidence="9">
    <location>
        <begin position="104"/>
        <end position="124"/>
    </location>
</feature>
<accession>A0A9P6WYT1</accession>
<sequence length="609" mass="69828">MSIYNTSKYDKSRARTATPRPRLMNGRPMPPQQRMMQNPQFQQTQSFQSEPAFDEFQLVSSAKHGQHHLMDFKTNKKVDFKAFTPPVKLHRKEPDRIPYRQYIQQLQQQQQQQQQNGGKPPAQLKNAATGLTEVQPPPTHGPKTGADTSLIAPMGGATRNKQMLFKKRTKQIYLAKEDTRELKEQEQRPWILEDIEGQNNYTGTLEGGQRSDYMLFVLAENGFKVVPVDRWYKFQPKRNFKTLSIEEAEEQLKKQQKQESQRWMMLNRREQESNVEDAAPRHKFKVVDNGEKSGNKSDDEAPTKHDSDIDDLDFDDDFQDDEEGTGDHEAEDDEVKDSKERVKKEIKGFKMNGGDDYDLEDLENEIKLSSEGKQMRKLVRDLEKNRAYESDDDEDPYASSADEVASDDEEKKSDEESKNKSTPTLPKKKSSAANTSSKLFMPKKAHAAKVKKENIPRPIGRPESPLFANKKKEGSPNPVSPTYKPTSPTPRQNSHSPPHRAASPIAVDQNRKRKLEDIPSAGAPDQKQRKSSTPADDDLITEQEVIETLRGRRMTTKEFLMSFRKRIKKNPRNREIVTALLKKVARHSASDDPNTHMLELKPELQKGHN</sequence>
<dbReference type="SUPFAM" id="SSF50916">
    <property type="entry name" value="Rap30/74 interaction domains"/>
    <property type="match status" value="1"/>
</dbReference>
<protein>
    <recommendedName>
        <fullName evidence="8">Transcription initiation factor IIF subunit alpha</fullName>
    </recommendedName>
</protein>
<evidence type="ECO:0000256" key="9">
    <source>
        <dbReference type="SAM" id="MobiDB-lite"/>
    </source>
</evidence>
<evidence type="ECO:0000313" key="10">
    <source>
        <dbReference type="EMBL" id="KAG1301645.1"/>
    </source>
</evidence>
<evidence type="ECO:0000256" key="5">
    <source>
        <dbReference type="ARBA" id="ARBA00023163"/>
    </source>
</evidence>
<feature type="compositionally biased region" description="Polar residues" evidence="9">
    <location>
        <begin position="483"/>
        <end position="496"/>
    </location>
</feature>
<feature type="region of interest" description="Disordered" evidence="9">
    <location>
        <begin position="1"/>
        <end position="31"/>
    </location>
</feature>
<feature type="compositionally biased region" description="Basic and acidic residues" evidence="9">
    <location>
        <begin position="336"/>
        <end position="348"/>
    </location>
</feature>
<dbReference type="InterPro" id="IPR011039">
    <property type="entry name" value="TFIIF_interaction"/>
</dbReference>
<dbReference type="Gene3D" id="1.10.10.10">
    <property type="entry name" value="Winged helix-like DNA-binding domain superfamily/Winged helix DNA-binding domain"/>
    <property type="match status" value="1"/>
</dbReference>
<feature type="region of interest" description="Disordered" evidence="9">
    <location>
        <begin position="270"/>
        <end position="360"/>
    </location>
</feature>
<comment type="function">
    <text evidence="7 8">TFIIF is a general transcription initiation factor that binds to RNA polymerase II and helps to recruit it to the initiation complex in collaboration with TFIIB. It promotes transcription elongation.</text>
</comment>
<feature type="compositionally biased region" description="Basic and acidic residues" evidence="9">
    <location>
        <begin position="285"/>
        <end position="307"/>
    </location>
</feature>
<keyword evidence="4 8" id="KW-0238">DNA-binding</keyword>
<dbReference type="PANTHER" id="PTHR13011:SF0">
    <property type="entry name" value="GENERAL TRANSCRIPTION FACTOR IIF SUBUNIT 1"/>
    <property type="match status" value="1"/>
</dbReference>
<evidence type="ECO:0000313" key="11">
    <source>
        <dbReference type="Proteomes" id="UP000716291"/>
    </source>
</evidence>
<dbReference type="OrthoDB" id="76676at2759"/>
<dbReference type="InterPro" id="IPR036388">
    <property type="entry name" value="WH-like_DNA-bd_sf"/>
</dbReference>
<comment type="similarity">
    <text evidence="2 8">Belongs to the TFIIF alpha subunit family.</text>
</comment>
<evidence type="ECO:0000256" key="8">
    <source>
        <dbReference type="RuleBase" id="RU366044"/>
    </source>
</evidence>
<feature type="compositionally biased region" description="Acidic residues" evidence="9">
    <location>
        <begin position="308"/>
        <end position="335"/>
    </location>
</feature>
<keyword evidence="11" id="KW-1185">Reference proteome</keyword>
<evidence type="ECO:0000256" key="2">
    <source>
        <dbReference type="ARBA" id="ARBA00005249"/>
    </source>
</evidence>
<feature type="compositionally biased region" description="Basic and acidic residues" evidence="9">
    <location>
        <begin position="409"/>
        <end position="419"/>
    </location>
</feature>
<evidence type="ECO:0000256" key="1">
    <source>
        <dbReference type="ARBA" id="ARBA00004123"/>
    </source>
</evidence>
<dbReference type="GO" id="GO:0001096">
    <property type="term" value="F:TFIIF-class transcription factor complex binding"/>
    <property type="evidence" value="ECO:0007669"/>
    <property type="project" value="TreeGrafter"/>
</dbReference>
<proteinExistence type="inferred from homology"/>
<dbReference type="Pfam" id="PF05793">
    <property type="entry name" value="TFIIF_alpha"/>
    <property type="match status" value="1"/>
</dbReference>